<accession>A0A0V8IGP8</accession>
<feature type="domain" description="Glycosyltransferase subfamily 4-like N-terminal" evidence="3">
    <location>
        <begin position="18"/>
        <end position="159"/>
    </location>
</feature>
<dbReference type="CDD" id="cd03802">
    <property type="entry name" value="GT4_AviGT4-like"/>
    <property type="match status" value="1"/>
</dbReference>
<dbReference type="STRING" id="993070.AS031_14710"/>
<dbReference type="PANTHER" id="PTHR12526">
    <property type="entry name" value="GLYCOSYLTRANSFERASE"/>
    <property type="match status" value="1"/>
</dbReference>
<proteinExistence type="predicted"/>
<dbReference type="OrthoDB" id="9809227at2"/>
<dbReference type="SUPFAM" id="SSF53756">
    <property type="entry name" value="UDP-Glycosyltransferase/glycogen phosphorylase"/>
    <property type="match status" value="1"/>
</dbReference>
<organism evidence="4 5">
    <name type="scientific">Pseudarthrobacter enclensis</name>
    <dbReference type="NCBI Taxonomy" id="993070"/>
    <lineage>
        <taxon>Bacteria</taxon>
        <taxon>Bacillati</taxon>
        <taxon>Actinomycetota</taxon>
        <taxon>Actinomycetes</taxon>
        <taxon>Micrococcales</taxon>
        <taxon>Micrococcaceae</taxon>
        <taxon>Pseudarthrobacter</taxon>
    </lineage>
</organism>
<evidence type="ECO:0000313" key="4">
    <source>
        <dbReference type="EMBL" id="KSU73933.1"/>
    </source>
</evidence>
<comment type="caution">
    <text evidence="4">The sequence shown here is derived from an EMBL/GenBank/DDBJ whole genome shotgun (WGS) entry which is preliminary data.</text>
</comment>
<evidence type="ECO:0000313" key="5">
    <source>
        <dbReference type="Proteomes" id="UP000053199"/>
    </source>
</evidence>
<keyword evidence="5" id="KW-1185">Reference proteome</keyword>
<evidence type="ECO:0000256" key="1">
    <source>
        <dbReference type="ARBA" id="ARBA00022676"/>
    </source>
</evidence>
<gene>
    <name evidence="4" type="ORF">AS031_14710</name>
</gene>
<keyword evidence="1" id="KW-0328">Glycosyltransferase</keyword>
<dbReference type="EMBL" id="LNQM01000007">
    <property type="protein sequence ID" value="KSU73933.1"/>
    <property type="molecule type" value="Genomic_DNA"/>
</dbReference>
<evidence type="ECO:0000259" key="3">
    <source>
        <dbReference type="Pfam" id="PF13439"/>
    </source>
</evidence>
<keyword evidence="2 4" id="KW-0808">Transferase</keyword>
<dbReference type="GO" id="GO:0016757">
    <property type="term" value="F:glycosyltransferase activity"/>
    <property type="evidence" value="ECO:0007669"/>
    <property type="project" value="UniProtKB-KW"/>
</dbReference>
<dbReference type="Pfam" id="PF13692">
    <property type="entry name" value="Glyco_trans_1_4"/>
    <property type="match status" value="1"/>
</dbReference>
<dbReference type="Pfam" id="PF13439">
    <property type="entry name" value="Glyco_transf_4"/>
    <property type="match status" value="1"/>
</dbReference>
<dbReference type="InterPro" id="IPR028098">
    <property type="entry name" value="Glyco_trans_4-like_N"/>
</dbReference>
<dbReference type="PANTHER" id="PTHR12526:SF595">
    <property type="entry name" value="BLL5217 PROTEIN"/>
    <property type="match status" value="1"/>
</dbReference>
<name>A0A0V8IGP8_9MICC</name>
<protein>
    <submittedName>
        <fullName evidence="4">Glycosyl transferase family 1</fullName>
    </submittedName>
</protein>
<reference evidence="4 5" key="1">
    <citation type="journal article" date="2014" name="Arch. Microbiol.">
        <title>Arthrobacter enclensis sp. nov., isolated from sediment sample.</title>
        <authorList>
            <person name="Dastager S.G."/>
            <person name="Liu Q."/>
            <person name="Tang S.K."/>
            <person name="Krishnamurthi S."/>
            <person name="Lee J.C."/>
            <person name="Li W.J."/>
        </authorList>
    </citation>
    <scope>NUCLEOTIDE SEQUENCE [LARGE SCALE GENOMIC DNA]</scope>
    <source>
        <strain evidence="4 5">NIO-1008</strain>
    </source>
</reference>
<sequence>MRIGLVSGPWIPVPPETYGGTERVVDTLARGFAAAGHEVLLAAPTESRCPVPLVPGMRPADYAGLGTSLSELSHIVRAYEGLQDVDIIHDHTLAGPLYLHRPRGVPLAATMHGPLNAQAADIFRAIGRHGAVIAISRDQASHAPDVPVTKVIHHGMDLSAVPVGTGRGGYLCFVGRACPDKGLLEAINIARAVGMHLKIAVKMREPDEVRFFRETVEPILGPNEDFVGEVDDAAKYRLMGEAVAFLNPIQWSEPFGLVMIEALATGTPVVGTAVGSAPEIVRHGRTGFLGKTGDLAGFVPAAAALDRAACRRDVEERFSAARMVADHLQLYADLLETRPVGGVPEAVRVHQNR</sequence>
<evidence type="ECO:0000256" key="2">
    <source>
        <dbReference type="ARBA" id="ARBA00022679"/>
    </source>
</evidence>
<dbReference type="Gene3D" id="3.40.50.2000">
    <property type="entry name" value="Glycogen Phosphorylase B"/>
    <property type="match status" value="2"/>
</dbReference>
<dbReference type="RefSeq" id="WP_058268906.1">
    <property type="nucleotide sequence ID" value="NZ_FMAZ01000006.1"/>
</dbReference>
<dbReference type="AlphaFoldDB" id="A0A0V8IGP8"/>
<dbReference type="Proteomes" id="UP000053199">
    <property type="component" value="Unassembled WGS sequence"/>
</dbReference>